<reference evidence="2" key="1">
    <citation type="submission" date="2018-11" db="EMBL/GenBank/DDBJ databases">
        <authorList>
            <consortium name="Genoscope - CEA"/>
            <person name="William W."/>
        </authorList>
    </citation>
    <scope>NUCLEOTIDE SEQUENCE</scope>
</reference>
<name>A0A3P6A861_BRACM</name>
<dbReference type="Proteomes" id="UP000694005">
    <property type="component" value="Chromosome A03"/>
</dbReference>
<protein>
    <submittedName>
        <fullName evidence="1">Uncharacterized protein</fullName>
    </submittedName>
</protein>
<sequence>MLRLEKEEEEEEEEEEGGGGCRWSLLIASSSRMEAAVAVRRCKCRTCCERSLESGTTEEGAELLSLRLRVGTGGAVTFKQHPISFSTFLMLSHSLSLLRYVLSLMGRFVQVGPCLLWAPFIPSYSSDESNLCLIDTIETKRTVLLFLVVKEKSKFHAGG</sequence>
<accession>A0A3P6A861</accession>
<dbReference type="Gramene" id="A03p59090.2_BraZ1">
    <property type="protein sequence ID" value="A03p59090.2_BraZ1.CDS"/>
    <property type="gene ID" value="A03g59090.2_BraZ1"/>
</dbReference>
<proteinExistence type="predicted"/>
<organism evidence="2">
    <name type="scientific">Brassica campestris</name>
    <name type="common">Field mustard</name>
    <dbReference type="NCBI Taxonomy" id="3711"/>
    <lineage>
        <taxon>Eukaryota</taxon>
        <taxon>Viridiplantae</taxon>
        <taxon>Streptophyta</taxon>
        <taxon>Embryophyta</taxon>
        <taxon>Tracheophyta</taxon>
        <taxon>Spermatophyta</taxon>
        <taxon>Magnoliopsida</taxon>
        <taxon>eudicotyledons</taxon>
        <taxon>Gunneridae</taxon>
        <taxon>Pentapetalae</taxon>
        <taxon>rosids</taxon>
        <taxon>malvids</taxon>
        <taxon>Brassicales</taxon>
        <taxon>Brassicaceae</taxon>
        <taxon>Brassiceae</taxon>
        <taxon>Brassica</taxon>
    </lineage>
</organism>
<gene>
    <name evidence="2" type="ORF">BRAA03T14852Z</name>
    <name evidence="1" type="ORF">BRAPAZ1V2_A03P59090.2</name>
</gene>
<evidence type="ECO:0000313" key="1">
    <source>
        <dbReference type="EMBL" id="CAG7884566.1"/>
    </source>
</evidence>
<dbReference type="EMBL" id="LS974619">
    <property type="protein sequence ID" value="CAG7884566.1"/>
    <property type="molecule type" value="Genomic_DNA"/>
</dbReference>
<dbReference type="AlphaFoldDB" id="A0A3P6A861"/>
<evidence type="ECO:0000313" key="2">
    <source>
        <dbReference type="EMBL" id="VDC83634.1"/>
    </source>
</evidence>
<dbReference type="EMBL" id="LR031572">
    <property type="protein sequence ID" value="VDC83634.1"/>
    <property type="molecule type" value="Genomic_DNA"/>
</dbReference>